<dbReference type="Proteomes" id="UP001055072">
    <property type="component" value="Unassembled WGS sequence"/>
</dbReference>
<accession>A0ACB8U7J8</accession>
<dbReference type="EMBL" id="MU274908">
    <property type="protein sequence ID" value="KAI0090084.1"/>
    <property type="molecule type" value="Genomic_DNA"/>
</dbReference>
<proteinExistence type="predicted"/>
<name>A0ACB8U7J8_9APHY</name>
<keyword evidence="2" id="KW-1185">Reference proteome</keyword>
<gene>
    <name evidence="1" type="ORF">BDY19DRAFT_938336</name>
</gene>
<organism evidence="1 2">
    <name type="scientific">Irpex rosettiformis</name>
    <dbReference type="NCBI Taxonomy" id="378272"/>
    <lineage>
        <taxon>Eukaryota</taxon>
        <taxon>Fungi</taxon>
        <taxon>Dikarya</taxon>
        <taxon>Basidiomycota</taxon>
        <taxon>Agaricomycotina</taxon>
        <taxon>Agaricomycetes</taxon>
        <taxon>Polyporales</taxon>
        <taxon>Irpicaceae</taxon>
        <taxon>Irpex</taxon>
    </lineage>
</organism>
<sequence length="707" mass="79947">MYPTTPGVQKAFSRNMNDTNAEEQENAARVAWAWITMGVQVRSRGRYCAFSFRENTHNLLRDATKPAKIALASLEKCAAELMARQHRTFVFILYFCRDMVRVTRWDRNGCIVSTPIDLSKTPEVFLNLVYSLATMSDEELGYDITATLASEEELEALAKIRPKNPYALERAQEILDNQALYPIYKVACVDIRGGGTTEYFVGKHTTASRSVTHRCTKGYIAFIISASRLCFLKDYWCTKLNQNRTELSIYEVLYEKGVKYVATALGGGFVGAQQTATQDYLPGEEVPTELFHYRLAIEELARPLESYRHSKELIRWLFDGLQGHEEAWTKAGILHRDISAGNILSVVDQDDETDENRRGILNDWDVCKYKSEMNDAPLECGRPGTSIFMSALSVKFPRKPNELADDLEAFIHVLTYLSLQFHFHEDTVIGMEYYKSMPKDALTAINRKNASLASHISSFYYHPTQEGFHVGGLGKYSDGLLGEPPVCFLQDHVSPMLVKIVDELYALLKRHYSSIDKDILFKLGYDINRMYTRRSVRPKFRDAKKDQAAGTQEHQVTSRQPNVLDTHEAIMNIFSNALADDYIEGLEEVLLDKTEDQFLGLPWETRYSPYPTQSGRSTNAGAVDGSEISKLTLEASPEKEQEVQGDESEAQSSDTTDALKQVANVEGLKRKCTSEEHDEPAAKKHHSEQTTQAAQIQADEGEDSRKQ</sequence>
<evidence type="ECO:0000313" key="2">
    <source>
        <dbReference type="Proteomes" id="UP001055072"/>
    </source>
</evidence>
<protein>
    <submittedName>
        <fullName evidence="1">Uncharacterized protein</fullName>
    </submittedName>
</protein>
<comment type="caution">
    <text evidence="1">The sequence shown here is derived from an EMBL/GenBank/DDBJ whole genome shotgun (WGS) entry which is preliminary data.</text>
</comment>
<reference evidence="1" key="1">
    <citation type="journal article" date="2021" name="Environ. Microbiol.">
        <title>Gene family expansions and transcriptome signatures uncover fungal adaptations to wood decay.</title>
        <authorList>
            <person name="Hage H."/>
            <person name="Miyauchi S."/>
            <person name="Viragh M."/>
            <person name="Drula E."/>
            <person name="Min B."/>
            <person name="Chaduli D."/>
            <person name="Navarro D."/>
            <person name="Favel A."/>
            <person name="Norest M."/>
            <person name="Lesage-Meessen L."/>
            <person name="Balint B."/>
            <person name="Merenyi Z."/>
            <person name="de Eugenio L."/>
            <person name="Morin E."/>
            <person name="Martinez A.T."/>
            <person name="Baldrian P."/>
            <person name="Stursova M."/>
            <person name="Martinez M.J."/>
            <person name="Novotny C."/>
            <person name="Magnuson J.K."/>
            <person name="Spatafora J.W."/>
            <person name="Maurice S."/>
            <person name="Pangilinan J."/>
            <person name="Andreopoulos W."/>
            <person name="LaButti K."/>
            <person name="Hundley H."/>
            <person name="Na H."/>
            <person name="Kuo A."/>
            <person name="Barry K."/>
            <person name="Lipzen A."/>
            <person name="Henrissat B."/>
            <person name="Riley R."/>
            <person name="Ahrendt S."/>
            <person name="Nagy L.G."/>
            <person name="Grigoriev I.V."/>
            <person name="Martin F."/>
            <person name="Rosso M.N."/>
        </authorList>
    </citation>
    <scope>NUCLEOTIDE SEQUENCE</scope>
    <source>
        <strain evidence="1">CBS 384.51</strain>
    </source>
</reference>
<evidence type="ECO:0000313" key="1">
    <source>
        <dbReference type="EMBL" id="KAI0090084.1"/>
    </source>
</evidence>